<accession>A0A0V0QGB9</accession>
<proteinExistence type="predicted"/>
<dbReference type="GO" id="GO:0031146">
    <property type="term" value="P:SCF-dependent proteasomal ubiquitin-dependent protein catabolic process"/>
    <property type="evidence" value="ECO:0007669"/>
    <property type="project" value="TreeGrafter"/>
</dbReference>
<dbReference type="SUPFAM" id="SSF82185">
    <property type="entry name" value="Histone H3 K4-specific methyltransferase SET7/9 N-terminal domain"/>
    <property type="match status" value="1"/>
</dbReference>
<dbReference type="Proteomes" id="UP000054937">
    <property type="component" value="Unassembled WGS sequence"/>
</dbReference>
<dbReference type="OrthoDB" id="283189at2759"/>
<dbReference type="EMBL" id="LDAU01000174">
    <property type="protein sequence ID" value="KRX01208.1"/>
    <property type="molecule type" value="Genomic_DNA"/>
</dbReference>
<dbReference type="OMA" id="INDKIHY"/>
<dbReference type="SUPFAM" id="SSF52047">
    <property type="entry name" value="RNI-like"/>
    <property type="match status" value="3"/>
</dbReference>
<reference evidence="1 2" key="1">
    <citation type="journal article" date="2015" name="Sci. Rep.">
        <title>Genome of the facultative scuticociliatosis pathogen Pseudocohnilembus persalinus provides insight into its virulence through horizontal gene transfer.</title>
        <authorList>
            <person name="Xiong J."/>
            <person name="Wang G."/>
            <person name="Cheng J."/>
            <person name="Tian M."/>
            <person name="Pan X."/>
            <person name="Warren A."/>
            <person name="Jiang C."/>
            <person name="Yuan D."/>
            <person name="Miao W."/>
        </authorList>
    </citation>
    <scope>NUCLEOTIDE SEQUENCE [LARGE SCALE GENOMIC DNA]</scope>
    <source>
        <strain evidence="1">36N120E</strain>
    </source>
</reference>
<dbReference type="SMART" id="SM00367">
    <property type="entry name" value="LRR_CC"/>
    <property type="match status" value="8"/>
</dbReference>
<keyword evidence="2" id="KW-1185">Reference proteome</keyword>
<evidence type="ECO:0000313" key="1">
    <source>
        <dbReference type="EMBL" id="KRX01208.1"/>
    </source>
</evidence>
<dbReference type="InParanoid" id="A0A0V0QGB9"/>
<sequence length="1296" mass="152239">MLQLENESSYVFSEQISETVQLKRVMRDLIFILFIFHSEGYIINNLNKYNIVYDRKISQWVIFDLEQLQLIDFSHEIESNQENYKNGENSNQEDYKIIRKNSISQMKIANDKQLIQLGSKQGNGLLLNSKEHEKLIKQDVFKAGIIGFFIVLQEYNISADIEMKENQFQGFLLNFVKLNNYMKPLIVYQSQFYKQKILILEMLDPNIENRPDSLELALMGQFGGCVMKGLEPILLQNVNINDGNLQQMMPCGEGKLYYGVWKYQGNFKQGLFDGKGTLYFRDQIINQGIWENGQNDKYLEKMDKYQFRNFFLQNFNQFNYIYETQGKKLELEFLKDSDLSEKKTQVFNLKFTTNKNQIIDLLNILIRYLKLEIQEIKFDFKNSQRTLTKEAQFIEVKKFDQSIVKFEFNCCYIIKEEEFYIIIEKAFKLGNLNLLMGGSQITDKFFYGMNFNEQLQSLIKLDISRSYLVSDEGFISFIKSGIPTNLQVLNISYTQFTDRVIQELSNSNCIKRLTHLYVIQCVEVSEQSLVEFINSNNAKYIEYLDFTGLDLTDYIVESIGQSEFMNNLKILILNQCPKLSFESIELISKSGNLQNLKQLELQESYSAGSSPQKISKRSFIKGIFSNLQAKKNMKNFSNKMQNIKILNFNETSVSNSHIKFMCNSDFFGHLEELYLRKCPSISDDAINVICKSSNFQLLKVLDINQNQQLTNFVLDYLQQSKYLVNLNCLKISDCYKIDSKGITKFVLNVSNLQKLEKLEIDGEQFSMEFLQTVNFSNKHNSQTFSSLLEISIVIANIEWFFKHEIVDIIGINQKKIRFLVNQHKEIEIIQNLAQILAFQQYEIDQSQGKIFVNHLQLAQQLIQEVYDNDIAKNDGIIKKKEKKIHSLNFNEQQFSDEILRAMKNNDYFNNVKDLKLHYIHNNITQHGIRYLSQSKFLQNIKILDFTGAKIINESLKILFNQDQQFQNLKSLILKGCCFINFEGFEYFLKQDIQKRLEVLDIRETQIEGTQFTLSLAHFENIKQLNDGQINITIKKKEVEDLEDLKYLIQKIYDNISDLHKISKIDVYIEKITIHGFSMEGLAKIFQNHLETIKILKLNFKKCKQLFNSDSNQFWSSIGQLKKCYFMEFIFQQSQAIPYQFMKDFISSVCYNLNLEHLLIGLQYSSIDITPFQCEQLFIPLNRLQKLRFFELNIQGADRITDIVIKHIFKILPKLDRLEQLYLNFAWCQGLTPDILVIMMQSFIQSQIKLTHLALNFEMTAINKEGWKKLEEFFDKNQYIRHFVLNLNGQDINNTVE</sequence>
<evidence type="ECO:0000313" key="2">
    <source>
        <dbReference type="Proteomes" id="UP000054937"/>
    </source>
</evidence>
<organism evidence="1 2">
    <name type="scientific">Pseudocohnilembus persalinus</name>
    <name type="common">Ciliate</name>
    <dbReference type="NCBI Taxonomy" id="266149"/>
    <lineage>
        <taxon>Eukaryota</taxon>
        <taxon>Sar</taxon>
        <taxon>Alveolata</taxon>
        <taxon>Ciliophora</taxon>
        <taxon>Intramacronucleata</taxon>
        <taxon>Oligohymenophorea</taxon>
        <taxon>Scuticociliatia</taxon>
        <taxon>Philasterida</taxon>
        <taxon>Pseudocohnilembidae</taxon>
        <taxon>Pseudocohnilembus</taxon>
    </lineage>
</organism>
<dbReference type="PANTHER" id="PTHR13318:SF95">
    <property type="entry name" value="F-BOX PROTEIN YLR352W"/>
    <property type="match status" value="1"/>
</dbReference>
<dbReference type="Gene3D" id="3.80.10.10">
    <property type="entry name" value="Ribonuclease Inhibitor"/>
    <property type="match status" value="4"/>
</dbReference>
<protein>
    <recommendedName>
        <fullName evidence="3">Protein kinase-like domain</fullName>
    </recommendedName>
</protein>
<name>A0A0V0QGB9_PSEPJ</name>
<comment type="caution">
    <text evidence="1">The sequence shown here is derived from an EMBL/GenBank/DDBJ whole genome shotgun (WGS) entry which is preliminary data.</text>
</comment>
<evidence type="ECO:0008006" key="3">
    <source>
        <dbReference type="Google" id="ProtNLM"/>
    </source>
</evidence>
<gene>
    <name evidence="1" type="ORF">PPERSA_05608</name>
</gene>
<dbReference type="InterPro" id="IPR006553">
    <property type="entry name" value="Leu-rich_rpt_Cys-con_subtyp"/>
</dbReference>
<dbReference type="PANTHER" id="PTHR13318">
    <property type="entry name" value="PARTNER OF PAIRED, ISOFORM B-RELATED"/>
    <property type="match status" value="1"/>
</dbReference>
<dbReference type="GO" id="GO:0019005">
    <property type="term" value="C:SCF ubiquitin ligase complex"/>
    <property type="evidence" value="ECO:0007669"/>
    <property type="project" value="TreeGrafter"/>
</dbReference>
<dbReference type="InterPro" id="IPR032675">
    <property type="entry name" value="LRR_dom_sf"/>
</dbReference>